<evidence type="ECO:0000313" key="1">
    <source>
        <dbReference type="EMBL" id="KAG2185101.1"/>
    </source>
</evidence>
<accession>A0A8H7Q5J6</accession>
<sequence length="81" mass="8935">MAFIPKTISLSQLTACSAAVTATYFSGLRVIHAETFQPANVSSVNYRWSILPFAKPPSRWWEVGNGHSSVSIATDHFQFGF</sequence>
<reference evidence="1" key="1">
    <citation type="submission" date="2020-12" db="EMBL/GenBank/DDBJ databases">
        <title>Metabolic potential, ecology and presence of endohyphal bacteria is reflected in genomic diversity of Mucoromycotina.</title>
        <authorList>
            <person name="Muszewska A."/>
            <person name="Okrasinska A."/>
            <person name="Steczkiewicz K."/>
            <person name="Drgas O."/>
            <person name="Orlowska M."/>
            <person name="Perlinska-Lenart U."/>
            <person name="Aleksandrzak-Piekarczyk T."/>
            <person name="Szatraj K."/>
            <person name="Zielenkiewicz U."/>
            <person name="Pilsyk S."/>
            <person name="Malc E."/>
            <person name="Mieczkowski P."/>
            <person name="Kruszewska J.S."/>
            <person name="Biernat P."/>
            <person name="Pawlowska J."/>
        </authorList>
    </citation>
    <scope>NUCLEOTIDE SEQUENCE</scope>
    <source>
        <strain evidence="1">WA0000067209</strain>
    </source>
</reference>
<dbReference type="EMBL" id="JAEPQZ010000002">
    <property type="protein sequence ID" value="KAG2185101.1"/>
    <property type="molecule type" value="Genomic_DNA"/>
</dbReference>
<dbReference type="Proteomes" id="UP000654370">
    <property type="component" value="Unassembled WGS sequence"/>
</dbReference>
<comment type="caution">
    <text evidence="1">The sequence shown here is derived from an EMBL/GenBank/DDBJ whole genome shotgun (WGS) entry which is preliminary data.</text>
</comment>
<evidence type="ECO:0000313" key="2">
    <source>
        <dbReference type="Proteomes" id="UP000654370"/>
    </source>
</evidence>
<dbReference type="AlphaFoldDB" id="A0A8H7Q5J6"/>
<organism evidence="1 2">
    <name type="scientific">Mortierella isabellina</name>
    <name type="common">Filamentous fungus</name>
    <name type="synonym">Umbelopsis isabellina</name>
    <dbReference type="NCBI Taxonomy" id="91625"/>
    <lineage>
        <taxon>Eukaryota</taxon>
        <taxon>Fungi</taxon>
        <taxon>Fungi incertae sedis</taxon>
        <taxon>Mucoromycota</taxon>
        <taxon>Mucoromycotina</taxon>
        <taxon>Umbelopsidomycetes</taxon>
        <taxon>Umbelopsidales</taxon>
        <taxon>Umbelopsidaceae</taxon>
        <taxon>Umbelopsis</taxon>
    </lineage>
</organism>
<protein>
    <submittedName>
        <fullName evidence="1">Uncharacterized protein</fullName>
    </submittedName>
</protein>
<keyword evidence="2" id="KW-1185">Reference proteome</keyword>
<proteinExistence type="predicted"/>
<dbReference type="OrthoDB" id="2372031at2759"/>
<gene>
    <name evidence="1" type="ORF">INT43_001014</name>
</gene>
<name>A0A8H7Q5J6_MORIS</name>